<dbReference type="Proteomes" id="UP001172684">
    <property type="component" value="Unassembled WGS sequence"/>
</dbReference>
<name>A0ABQ9NX84_9PEZI</name>
<feature type="compositionally biased region" description="Acidic residues" evidence="1">
    <location>
        <begin position="316"/>
        <end position="327"/>
    </location>
</feature>
<evidence type="ECO:0000313" key="2">
    <source>
        <dbReference type="EMBL" id="KAJ9665914.1"/>
    </source>
</evidence>
<feature type="region of interest" description="Disordered" evidence="1">
    <location>
        <begin position="451"/>
        <end position="657"/>
    </location>
</feature>
<feature type="region of interest" description="Disordered" evidence="1">
    <location>
        <begin position="267"/>
        <end position="291"/>
    </location>
</feature>
<evidence type="ECO:0000256" key="1">
    <source>
        <dbReference type="SAM" id="MobiDB-lite"/>
    </source>
</evidence>
<accession>A0ABQ9NX84</accession>
<feature type="compositionally biased region" description="Low complexity" evidence="1">
    <location>
        <begin position="174"/>
        <end position="188"/>
    </location>
</feature>
<reference evidence="2" key="1">
    <citation type="submission" date="2022-10" db="EMBL/GenBank/DDBJ databases">
        <title>Culturing micro-colonial fungi from biological soil crusts in the Mojave desert and describing Neophaeococcomyces mojavensis, and introducing the new genera and species Taxawa tesnikishii.</title>
        <authorList>
            <person name="Kurbessoian T."/>
            <person name="Stajich J.E."/>
        </authorList>
    </citation>
    <scope>NUCLEOTIDE SEQUENCE</scope>
    <source>
        <strain evidence="2">TK_1</strain>
    </source>
</reference>
<dbReference type="EMBL" id="JAPDRL010000024">
    <property type="protein sequence ID" value="KAJ9665914.1"/>
    <property type="molecule type" value="Genomic_DNA"/>
</dbReference>
<feature type="compositionally biased region" description="Pro residues" evidence="1">
    <location>
        <begin position="560"/>
        <end position="578"/>
    </location>
</feature>
<feature type="region of interest" description="Disordered" evidence="1">
    <location>
        <begin position="148"/>
        <end position="251"/>
    </location>
</feature>
<feature type="compositionally biased region" description="Polar residues" evidence="1">
    <location>
        <begin position="148"/>
        <end position="160"/>
    </location>
</feature>
<evidence type="ECO:0000313" key="3">
    <source>
        <dbReference type="Proteomes" id="UP001172684"/>
    </source>
</evidence>
<organism evidence="2 3">
    <name type="scientific">Coniosporium apollinis</name>
    <dbReference type="NCBI Taxonomy" id="61459"/>
    <lineage>
        <taxon>Eukaryota</taxon>
        <taxon>Fungi</taxon>
        <taxon>Dikarya</taxon>
        <taxon>Ascomycota</taxon>
        <taxon>Pezizomycotina</taxon>
        <taxon>Dothideomycetes</taxon>
        <taxon>Dothideomycetes incertae sedis</taxon>
        <taxon>Coniosporium</taxon>
    </lineage>
</organism>
<protein>
    <submittedName>
        <fullName evidence="2">Uncharacterized protein</fullName>
    </submittedName>
</protein>
<comment type="caution">
    <text evidence="2">The sequence shown here is derived from an EMBL/GenBank/DDBJ whole genome shotgun (WGS) entry which is preliminary data.</text>
</comment>
<gene>
    <name evidence="2" type="ORF">H2201_004038</name>
</gene>
<proteinExistence type="predicted"/>
<feature type="compositionally biased region" description="Acidic residues" evidence="1">
    <location>
        <begin position="529"/>
        <end position="557"/>
    </location>
</feature>
<feature type="compositionally biased region" description="Basic residues" evidence="1">
    <location>
        <begin position="458"/>
        <end position="479"/>
    </location>
</feature>
<feature type="compositionally biased region" description="Low complexity" evidence="1">
    <location>
        <begin position="499"/>
        <end position="515"/>
    </location>
</feature>
<keyword evidence="3" id="KW-1185">Reference proteome</keyword>
<feature type="region of interest" description="Disordered" evidence="1">
    <location>
        <begin position="308"/>
        <end position="349"/>
    </location>
</feature>
<feature type="compositionally biased region" description="Basic and acidic residues" evidence="1">
    <location>
        <begin position="273"/>
        <end position="291"/>
    </location>
</feature>
<sequence length="679" mass="72315">MSATPALQKIGDDEFFEAVRDKPLSFKNNLIHLWYEDHEAAWALVELDLELDSHTSLSELRDMAAAARAIQQMSLAGPLSFNASSSLQVLSSAAAGMVPLEAYPVAYSESRVYACPEVQSKADQAAQTVESKQKARPARPFHLMSISGILNPNTSATPHGSSAGEAVEAQPEIQPAANPEAQLAAQAAKPKRKTASPIPATRRSKRLQSSAVETGEAGPDNGKITIRKSQFRPPGRTNRSGRNQTADHDVFEGLPIRQWRQVETVVGSAPEAEPVKGKDAWPEPPMPRDSHLLPEVSQQLLRAARAGRLYKPAEPANDDDKENADEEKETKETQKGFAARKWTQVPRHLEEPEREYLAKRRKGLPSAYANLSGLIGPLVQTGEMRKTKVKKTDAAGNVHIYEVLVEPGKTLENEVVETEPAAAQPAEVAVPGTVVEGVGIVNADGLVVASDIIQPTPPRRRPPPPRRKPKKGPGRGRKRVVFEPGTEGARGSLGSNQITSAGTQAATTAGESTSGVPSTGSDTPMADAGNEEGSGEDGDESDESEDDNDREEGELSDDAPPSPARQPASAPTPPPVQQPAPAGVSSPLTPIQFTKRPSDSVTPAIIVDHHVDREPSSSPDLPLAAVSHSRQGSLTRPPGSGASPPKEKDGDATFSDGEVDLFGSLERHLEKESQSANGA</sequence>